<name>A0ABN2W8U6_9MICO</name>
<sequence length="429" mass="43994">MAAEHSPGASAHLRRAEASDPAPRPAPPTGARPPAAEASRLLTVYAVPGIGRIRPGTDLGRELGAALVDSRLELKDGDVLVVASKIVSKAEGALAAVRNRAEFERLVSAVGTHVVARRAYASGRTLSIVRTPAGTVQAAAGLDTSNLDAPEVPGAPEASHVLLQPEDADASAARIRTALWEMLRVDVGVIVSDTSSRPWRAGVSDIALGCAGLAPLDSQRGLPDDTGRTQSLTVRAVADEIASAADLVKGSARGRPAAVVRGVAEMVGEARARTAAEALTRPLDEDWFRTGTAESVWSALGTDHASPEIAPPSADGSEGLTSRAGRALAVARQGTPRTPGHRSWAATVKGAGSVISVRMRKSPAEPEAGGHAVVEAAVGLGSLVERIVTALAAEDLGAVTDWHWRDNGVPAGCDIRLSLTQPAAAPAVP</sequence>
<feature type="region of interest" description="Disordered" evidence="1">
    <location>
        <begin position="1"/>
        <end position="37"/>
    </location>
</feature>
<dbReference type="RefSeq" id="WP_344334304.1">
    <property type="nucleotide sequence ID" value="NZ_BAAAPZ010000001.1"/>
</dbReference>
<dbReference type="SUPFAM" id="SSF144010">
    <property type="entry name" value="CofE-like"/>
    <property type="match status" value="1"/>
</dbReference>
<dbReference type="PANTHER" id="PTHR47917">
    <property type="match status" value="1"/>
</dbReference>
<evidence type="ECO:0000313" key="3">
    <source>
        <dbReference type="EMBL" id="GAA2086730.1"/>
    </source>
</evidence>
<feature type="region of interest" description="Disordered" evidence="1">
    <location>
        <begin position="303"/>
        <end position="322"/>
    </location>
</feature>
<organism evidence="3 4">
    <name type="scientific">Brevibacterium salitolerans</name>
    <dbReference type="NCBI Taxonomy" id="1403566"/>
    <lineage>
        <taxon>Bacteria</taxon>
        <taxon>Bacillati</taxon>
        <taxon>Actinomycetota</taxon>
        <taxon>Actinomycetes</taxon>
        <taxon>Micrococcales</taxon>
        <taxon>Brevibacteriaceae</taxon>
        <taxon>Brevibacterium</taxon>
    </lineage>
</organism>
<accession>A0ABN2W8U6</accession>
<keyword evidence="4" id="KW-1185">Reference proteome</keyword>
<protein>
    <submittedName>
        <fullName evidence="3">Coenzyme F420-0:L-glutamate ligase</fullName>
    </submittedName>
</protein>
<dbReference type="InterPro" id="IPR002847">
    <property type="entry name" value="F420-0_gamma-glut_ligase-dom"/>
</dbReference>
<evidence type="ECO:0000256" key="1">
    <source>
        <dbReference type="SAM" id="MobiDB-lite"/>
    </source>
</evidence>
<reference evidence="3 4" key="1">
    <citation type="journal article" date="2019" name="Int. J. Syst. Evol. Microbiol.">
        <title>The Global Catalogue of Microorganisms (GCM) 10K type strain sequencing project: providing services to taxonomists for standard genome sequencing and annotation.</title>
        <authorList>
            <consortium name="The Broad Institute Genomics Platform"/>
            <consortium name="The Broad Institute Genome Sequencing Center for Infectious Disease"/>
            <person name="Wu L."/>
            <person name="Ma J."/>
        </authorList>
    </citation>
    <scope>NUCLEOTIDE SEQUENCE [LARGE SCALE GENOMIC DNA]</scope>
    <source>
        <strain evidence="3 4">JCM 15900</strain>
    </source>
</reference>
<feature type="compositionally biased region" description="Pro residues" evidence="1">
    <location>
        <begin position="22"/>
        <end position="31"/>
    </location>
</feature>
<dbReference type="EMBL" id="BAAAPZ010000001">
    <property type="protein sequence ID" value="GAA2086730.1"/>
    <property type="molecule type" value="Genomic_DNA"/>
</dbReference>
<evidence type="ECO:0000313" key="4">
    <source>
        <dbReference type="Proteomes" id="UP001500984"/>
    </source>
</evidence>
<dbReference type="Pfam" id="PF01996">
    <property type="entry name" value="F420_ligase"/>
    <property type="match status" value="1"/>
</dbReference>
<dbReference type="Gene3D" id="3.90.1660.10">
    <property type="entry name" value="CofE-like domain"/>
    <property type="match status" value="1"/>
</dbReference>
<dbReference type="Proteomes" id="UP001500984">
    <property type="component" value="Unassembled WGS sequence"/>
</dbReference>
<proteinExistence type="predicted"/>
<comment type="caution">
    <text evidence="3">The sequence shown here is derived from an EMBL/GenBank/DDBJ whole genome shotgun (WGS) entry which is preliminary data.</text>
</comment>
<evidence type="ECO:0000259" key="2">
    <source>
        <dbReference type="Pfam" id="PF01996"/>
    </source>
</evidence>
<gene>
    <name evidence="3" type="primary">cofE</name>
    <name evidence="3" type="ORF">GCM10009823_00620</name>
</gene>
<dbReference type="PANTHER" id="PTHR47917:SF1">
    <property type="entry name" value="COENZYME F420:L-GLUTAMATE LIGASE"/>
    <property type="match status" value="1"/>
</dbReference>
<feature type="domain" description="Coenzyme F420:L-glutamate ligase-like" evidence="2">
    <location>
        <begin position="51"/>
        <end position="262"/>
    </location>
</feature>
<keyword evidence="3" id="KW-0436">Ligase</keyword>
<dbReference type="GO" id="GO:0016874">
    <property type="term" value="F:ligase activity"/>
    <property type="evidence" value="ECO:0007669"/>
    <property type="project" value="UniProtKB-KW"/>
</dbReference>
<dbReference type="Gene3D" id="3.30.1330.100">
    <property type="entry name" value="CofE-like"/>
    <property type="match status" value="1"/>
</dbReference>